<comment type="function">
    <text evidence="1">Involved in nucleolar processing of pre-18S ribosomal RNA.</text>
</comment>
<dbReference type="STRING" id="101091.A0A1C7NLR5"/>
<evidence type="ECO:0000256" key="1">
    <source>
        <dbReference type="ARBA" id="ARBA00004099"/>
    </source>
</evidence>
<evidence type="ECO:0000256" key="2">
    <source>
        <dbReference type="ARBA" id="ARBA00004604"/>
    </source>
</evidence>
<keyword evidence="5" id="KW-0677">Repeat</keyword>
<dbReference type="AlphaFoldDB" id="A0A1C7NLR5"/>
<comment type="caution">
    <text evidence="11">The sequence shown here is derived from an EMBL/GenBank/DDBJ whole genome shotgun (WGS) entry which is preliminary data.</text>
</comment>
<dbReference type="PROSITE" id="PS00678">
    <property type="entry name" value="WD_REPEATS_1"/>
    <property type="match status" value="1"/>
</dbReference>
<dbReference type="Proteomes" id="UP000093000">
    <property type="component" value="Unassembled WGS sequence"/>
</dbReference>
<evidence type="ECO:0000256" key="3">
    <source>
        <dbReference type="ARBA" id="ARBA00022552"/>
    </source>
</evidence>
<dbReference type="PANTHER" id="PTHR14085">
    <property type="entry name" value="WD-REPEAT PROTEIN BING4"/>
    <property type="match status" value="1"/>
</dbReference>
<dbReference type="SMART" id="SM01033">
    <property type="entry name" value="BING4CT"/>
    <property type="match status" value="1"/>
</dbReference>
<sequence>MVRTKKNKDNGNGNATKSTKEKAKPAFTLPKVKKIDESEEPVKNEEKYLRTNASKDTKKIPDKKLKAKIMQQEKNSRDAARAAARAEMLLQEEAGFLEAEGLEKTFKFRQDQLASSFDINTVSKIFSLDLPEFGPYSIDYTRNGRHLLLGGHKGHIAAFDWQTGGLHFETHVNETVRDVTWLHNETLLAVAQKKYVYIYDKTGLEIHRLKSHMYVDQLEFLPYHYLLATIGTNGYLKYQDTSTGELVAERRTKLGPCNTMTQNRYNAVIHLGHQNGTVTLWSPSMPAPLVKMQCHRGPVRSIAVDKGGHYMATSGADGQLKIWDIRNYGCVQEYFTPRIATSLSISDTGLLSVGMHTQVQVWKDAFRTKQESPYMSHLQAGSPIQNVQFVPFEDVLGIGHQKGISSIIVPGAGEANFDSLEANPFQTKRQRQETEVHTLLDKLQPDMIVLDPTQIGKINKLTKTEILKRRKEEEDAKNPAAQEKERKRMRGRNSALKRHMRKKAKNVVDHKTAEFEEKLAVQEANKMKERNKDKPFTTLDIFQ</sequence>
<name>A0A1C7NLR5_9FUNG</name>
<dbReference type="OrthoDB" id="10251154at2759"/>
<dbReference type="InParanoid" id="A0A1C7NLR5"/>
<comment type="subcellular location">
    <subcellularLocation>
        <location evidence="2">Nucleus</location>
        <location evidence="2">Nucleolus</location>
    </subcellularLocation>
</comment>
<feature type="domain" description="BING4 C-terminal" evidence="10">
    <location>
        <begin position="373"/>
        <end position="452"/>
    </location>
</feature>
<evidence type="ECO:0000256" key="4">
    <source>
        <dbReference type="ARBA" id="ARBA00022574"/>
    </source>
</evidence>
<dbReference type="InterPro" id="IPR036322">
    <property type="entry name" value="WD40_repeat_dom_sf"/>
</dbReference>
<dbReference type="Pfam" id="PF08149">
    <property type="entry name" value="BING4CT"/>
    <property type="match status" value="1"/>
</dbReference>
<dbReference type="GO" id="GO:0000480">
    <property type="term" value="P:endonucleolytic cleavage in 5'-ETS of tricistronic rRNA transcript (SSU-rRNA, 5.8S rRNA, LSU-rRNA)"/>
    <property type="evidence" value="ECO:0007669"/>
    <property type="project" value="EnsemblFungi"/>
</dbReference>
<feature type="compositionally biased region" description="Basic and acidic residues" evidence="9">
    <location>
        <begin position="33"/>
        <end position="60"/>
    </location>
</feature>
<evidence type="ECO:0000256" key="5">
    <source>
        <dbReference type="ARBA" id="ARBA00022737"/>
    </source>
</evidence>
<evidence type="ECO:0000256" key="8">
    <source>
        <dbReference type="PROSITE-ProRule" id="PRU00221"/>
    </source>
</evidence>
<evidence type="ECO:0000259" key="10">
    <source>
        <dbReference type="SMART" id="SM01033"/>
    </source>
</evidence>
<organism evidence="11 12">
    <name type="scientific">Choanephora cucurbitarum</name>
    <dbReference type="NCBI Taxonomy" id="101091"/>
    <lineage>
        <taxon>Eukaryota</taxon>
        <taxon>Fungi</taxon>
        <taxon>Fungi incertae sedis</taxon>
        <taxon>Mucoromycota</taxon>
        <taxon>Mucoromycotina</taxon>
        <taxon>Mucoromycetes</taxon>
        <taxon>Mucorales</taxon>
        <taxon>Mucorineae</taxon>
        <taxon>Choanephoraceae</taxon>
        <taxon>Choanephoroideae</taxon>
        <taxon>Choanephora</taxon>
    </lineage>
</organism>
<protein>
    <recommendedName>
        <fullName evidence="7">U three protein 7</fullName>
    </recommendedName>
</protein>
<dbReference type="Gene3D" id="2.130.10.10">
    <property type="entry name" value="YVTN repeat-like/Quinoprotein amine dehydrogenase"/>
    <property type="match status" value="2"/>
</dbReference>
<evidence type="ECO:0000313" key="12">
    <source>
        <dbReference type="Proteomes" id="UP000093000"/>
    </source>
</evidence>
<dbReference type="EMBL" id="LUGH01000068">
    <property type="protein sequence ID" value="OBZ89995.1"/>
    <property type="molecule type" value="Genomic_DNA"/>
</dbReference>
<dbReference type="FunCoup" id="A0A1C7NLR5">
    <property type="interactions" value="977"/>
</dbReference>
<feature type="repeat" description="WD" evidence="8">
    <location>
        <begin position="292"/>
        <end position="333"/>
    </location>
</feature>
<dbReference type="InterPro" id="IPR040315">
    <property type="entry name" value="WDR46/Utp7"/>
</dbReference>
<dbReference type="GO" id="GO:0030688">
    <property type="term" value="C:preribosome, small subunit precursor"/>
    <property type="evidence" value="ECO:0007669"/>
    <property type="project" value="EnsemblFungi"/>
</dbReference>
<reference evidence="11 12" key="1">
    <citation type="submission" date="2016-03" db="EMBL/GenBank/DDBJ databases">
        <title>Choanephora cucurbitarum.</title>
        <authorList>
            <person name="Min B."/>
            <person name="Park H."/>
            <person name="Park J.-H."/>
            <person name="Shin H.-D."/>
            <person name="Choi I.-G."/>
        </authorList>
    </citation>
    <scope>NUCLEOTIDE SEQUENCE [LARGE SCALE GENOMIC DNA]</scope>
    <source>
        <strain evidence="11 12">KUS-F28377</strain>
    </source>
</reference>
<dbReference type="GO" id="GO:0032040">
    <property type="term" value="C:small-subunit processome"/>
    <property type="evidence" value="ECO:0007669"/>
    <property type="project" value="EnsemblFungi"/>
</dbReference>
<dbReference type="InterPro" id="IPR001680">
    <property type="entry name" value="WD40_rpt"/>
</dbReference>
<dbReference type="PANTHER" id="PTHR14085:SF3">
    <property type="entry name" value="WD REPEAT-CONTAINING PROTEIN 46"/>
    <property type="match status" value="1"/>
</dbReference>
<evidence type="ECO:0000256" key="7">
    <source>
        <dbReference type="ARBA" id="ARBA00076453"/>
    </source>
</evidence>
<dbReference type="InterPro" id="IPR019775">
    <property type="entry name" value="WD40_repeat_CS"/>
</dbReference>
<feature type="compositionally biased region" description="Basic residues" evidence="9">
    <location>
        <begin position="487"/>
        <end position="505"/>
    </location>
</feature>
<evidence type="ECO:0000256" key="9">
    <source>
        <dbReference type="SAM" id="MobiDB-lite"/>
    </source>
</evidence>
<dbReference type="GO" id="GO:0000447">
    <property type="term" value="P:endonucleolytic cleavage in ITS1 to separate SSU-rRNA from 5.8S rRNA and LSU-rRNA from tricistronic rRNA transcript (SSU-rRNA, 5.8S rRNA, LSU-rRNA)"/>
    <property type="evidence" value="ECO:0007669"/>
    <property type="project" value="EnsemblFungi"/>
</dbReference>
<dbReference type="FunFam" id="2.130.10.10:FF:000378">
    <property type="entry name" value="U3 small nucleolar RNA-associated protein 7"/>
    <property type="match status" value="1"/>
</dbReference>
<dbReference type="GO" id="GO:0000472">
    <property type="term" value="P:endonucleolytic cleavage to generate mature 5'-end of SSU-rRNA from (SSU-rRNA, 5.8S rRNA, LSU-rRNA)"/>
    <property type="evidence" value="ECO:0007669"/>
    <property type="project" value="EnsemblFungi"/>
</dbReference>
<dbReference type="Pfam" id="PF00400">
    <property type="entry name" value="WD40"/>
    <property type="match status" value="1"/>
</dbReference>
<keyword evidence="12" id="KW-1185">Reference proteome</keyword>
<feature type="region of interest" description="Disordered" evidence="9">
    <location>
        <begin position="1"/>
        <end position="60"/>
    </location>
</feature>
<keyword evidence="4 8" id="KW-0853">WD repeat</keyword>
<feature type="compositionally biased region" description="Basic and acidic residues" evidence="9">
    <location>
        <begin position="469"/>
        <end position="486"/>
    </location>
</feature>
<dbReference type="InterPro" id="IPR012952">
    <property type="entry name" value="BING4_C_dom"/>
</dbReference>
<dbReference type="SMART" id="SM00320">
    <property type="entry name" value="WD40"/>
    <property type="match status" value="6"/>
</dbReference>
<evidence type="ECO:0000256" key="6">
    <source>
        <dbReference type="ARBA" id="ARBA00023242"/>
    </source>
</evidence>
<gene>
    <name evidence="11" type="primary">utp7</name>
    <name evidence="11" type="ORF">A0J61_01945</name>
</gene>
<keyword evidence="6" id="KW-0539">Nucleus</keyword>
<evidence type="ECO:0000313" key="11">
    <source>
        <dbReference type="EMBL" id="OBZ89995.1"/>
    </source>
</evidence>
<dbReference type="SUPFAM" id="SSF50978">
    <property type="entry name" value="WD40 repeat-like"/>
    <property type="match status" value="1"/>
</dbReference>
<keyword evidence="3" id="KW-0698">rRNA processing</keyword>
<dbReference type="PROSITE" id="PS50082">
    <property type="entry name" value="WD_REPEATS_2"/>
    <property type="match status" value="1"/>
</dbReference>
<dbReference type="PROSITE" id="PS50294">
    <property type="entry name" value="WD_REPEATS_REGION"/>
    <property type="match status" value="1"/>
</dbReference>
<proteinExistence type="predicted"/>
<feature type="region of interest" description="Disordered" evidence="9">
    <location>
        <begin position="469"/>
        <end position="511"/>
    </location>
</feature>
<dbReference type="InterPro" id="IPR015943">
    <property type="entry name" value="WD40/YVTN_repeat-like_dom_sf"/>
</dbReference>
<accession>A0A1C7NLR5</accession>
<dbReference type="GO" id="GO:0030686">
    <property type="term" value="C:90S preribosome"/>
    <property type="evidence" value="ECO:0007669"/>
    <property type="project" value="TreeGrafter"/>
</dbReference>